<name>A0ACC1XC58_MELAZ</name>
<sequence length="536" mass="59047">MGKPDFMFMLFWLLGLWPYVEGSYYYQRQIPNKCSFTRFPGLCVQTLVGFQSTKMERVHVVSALINKTISETKIPTSYFSQVHSQLVTVDTQESQRVRAVTDHCEEMMGMSLKRLEQSLLALRVSPTKNKQDIQTWLSAAVTFQETCKDSVKSLSLSSVSSTEILDKIYQKMEYLSQLCSNPLALVNRITSINPKNTTNNRFLNQDQVDFPNWVSTKTRKLLQAKGINANAVVAKDGTGNYKTVSEAINAASGNRFVIYVKAGVYKEKIRTNKDGITLIGDGKYSTIITGDDSVAGGSSMPASATFTITGDGFIARDIGFHNTAGPGGQQALALNAASDRSVFYRCSIAGYQDTLYALALRQFYRDTDIYGTVDFIFGNAAAVFQNCYIVLRRPKGGYNAVLANGRSDPGQNTGFSLQNCRIAVGSDFAPVKHSYNSYLGRPWKQYSRSVVMQSTIDDSISSRGWIEWPGEGSYSKTLYFAEYSNVGPGAATSGRVNWPGFHVIGADEAVKFTVGKFIAGTTWLPSTGVTFISGLQ</sequence>
<gene>
    <name evidence="1" type="ORF">OWV82_018620</name>
</gene>
<accession>A0ACC1XC58</accession>
<proteinExistence type="predicted"/>
<protein>
    <submittedName>
        <fullName evidence="1">Pectinesterase</fullName>
    </submittedName>
</protein>
<dbReference type="Proteomes" id="UP001164539">
    <property type="component" value="Chromosome 10"/>
</dbReference>
<comment type="caution">
    <text evidence="1">The sequence shown here is derived from an EMBL/GenBank/DDBJ whole genome shotgun (WGS) entry which is preliminary data.</text>
</comment>
<organism evidence="1 2">
    <name type="scientific">Melia azedarach</name>
    <name type="common">Chinaberry tree</name>
    <dbReference type="NCBI Taxonomy" id="155640"/>
    <lineage>
        <taxon>Eukaryota</taxon>
        <taxon>Viridiplantae</taxon>
        <taxon>Streptophyta</taxon>
        <taxon>Embryophyta</taxon>
        <taxon>Tracheophyta</taxon>
        <taxon>Spermatophyta</taxon>
        <taxon>Magnoliopsida</taxon>
        <taxon>eudicotyledons</taxon>
        <taxon>Gunneridae</taxon>
        <taxon>Pentapetalae</taxon>
        <taxon>rosids</taxon>
        <taxon>malvids</taxon>
        <taxon>Sapindales</taxon>
        <taxon>Meliaceae</taxon>
        <taxon>Melia</taxon>
    </lineage>
</organism>
<evidence type="ECO:0000313" key="2">
    <source>
        <dbReference type="Proteomes" id="UP001164539"/>
    </source>
</evidence>
<reference evidence="1 2" key="1">
    <citation type="journal article" date="2023" name="Science">
        <title>Complex scaffold remodeling in plant triterpene biosynthesis.</title>
        <authorList>
            <person name="De La Pena R."/>
            <person name="Hodgson H."/>
            <person name="Liu J.C."/>
            <person name="Stephenson M.J."/>
            <person name="Martin A.C."/>
            <person name="Owen C."/>
            <person name="Harkess A."/>
            <person name="Leebens-Mack J."/>
            <person name="Jimenez L.E."/>
            <person name="Osbourn A."/>
            <person name="Sattely E.S."/>
        </authorList>
    </citation>
    <scope>NUCLEOTIDE SEQUENCE [LARGE SCALE GENOMIC DNA]</scope>
    <source>
        <strain evidence="2">cv. JPN11</strain>
        <tissue evidence="1">Leaf</tissue>
    </source>
</reference>
<keyword evidence="2" id="KW-1185">Reference proteome</keyword>
<dbReference type="EMBL" id="CM051403">
    <property type="protein sequence ID" value="KAJ4708722.1"/>
    <property type="molecule type" value="Genomic_DNA"/>
</dbReference>
<evidence type="ECO:0000313" key="1">
    <source>
        <dbReference type="EMBL" id="KAJ4708722.1"/>
    </source>
</evidence>